<dbReference type="AlphaFoldDB" id="A0A5B9EIW0"/>
<evidence type="ECO:0000313" key="2">
    <source>
        <dbReference type="Proteomes" id="UP000321820"/>
    </source>
</evidence>
<evidence type="ECO:0000313" key="1">
    <source>
        <dbReference type="EMBL" id="QEE30800.1"/>
    </source>
</evidence>
<accession>A0A5B9EIW0</accession>
<dbReference type="EMBL" id="CP042806">
    <property type="protein sequence ID" value="QEE30800.1"/>
    <property type="molecule type" value="Genomic_DNA"/>
</dbReference>
<gene>
    <name evidence="1" type="ORF">FTW19_24040</name>
</gene>
<dbReference type="KEGG" id="talb:FTW19_24040"/>
<organism evidence="1 2">
    <name type="scientific">Terriglobus albidus</name>
    <dbReference type="NCBI Taxonomy" id="1592106"/>
    <lineage>
        <taxon>Bacteria</taxon>
        <taxon>Pseudomonadati</taxon>
        <taxon>Acidobacteriota</taxon>
        <taxon>Terriglobia</taxon>
        <taxon>Terriglobales</taxon>
        <taxon>Acidobacteriaceae</taxon>
        <taxon>Terriglobus</taxon>
    </lineage>
</organism>
<name>A0A5B9EIW0_9BACT</name>
<sequence length="139" mass="14366">MLGASKTSAYNFVILSVSEGPAFSAVPIQRGEKTAALALRSNHGVEALHPPPHLFLLSFRSDSGEIRFSANALPSAAEAAFCSSLYGTAEAVPLSKAFAPSVRNGCALRNGRLSKAANRSMLFPGTSSSSAQLNPATTA</sequence>
<keyword evidence="2" id="KW-1185">Reference proteome</keyword>
<proteinExistence type="predicted"/>
<dbReference type="Proteomes" id="UP000321820">
    <property type="component" value="Chromosome"/>
</dbReference>
<reference evidence="1 2" key="1">
    <citation type="submission" date="2019-08" db="EMBL/GenBank/DDBJ databases">
        <title>Complete genome sequence of Terriglobus albidus strain ORNL.</title>
        <authorList>
            <person name="Podar M."/>
        </authorList>
    </citation>
    <scope>NUCLEOTIDE SEQUENCE [LARGE SCALE GENOMIC DNA]</scope>
    <source>
        <strain evidence="1 2">ORNL</strain>
    </source>
</reference>
<protein>
    <submittedName>
        <fullName evidence="1">Uncharacterized protein</fullName>
    </submittedName>
</protein>